<dbReference type="Proteomes" id="UP000295606">
    <property type="component" value="Unassembled WGS sequence"/>
</dbReference>
<dbReference type="EMBL" id="SMOD01000087">
    <property type="protein sequence ID" value="TDG01976.1"/>
    <property type="molecule type" value="Genomic_DNA"/>
</dbReference>
<dbReference type="RefSeq" id="WP_133190955.1">
    <property type="nucleotide sequence ID" value="NZ_SMOD01000087.1"/>
</dbReference>
<proteinExistence type="predicted"/>
<dbReference type="AlphaFoldDB" id="A0A4R5L304"/>
<organism evidence="2 3">
    <name type="scientific">Paraburkholderia guartelaensis</name>
    <dbReference type="NCBI Taxonomy" id="2546446"/>
    <lineage>
        <taxon>Bacteria</taxon>
        <taxon>Pseudomonadati</taxon>
        <taxon>Pseudomonadota</taxon>
        <taxon>Betaproteobacteria</taxon>
        <taxon>Burkholderiales</taxon>
        <taxon>Burkholderiaceae</taxon>
        <taxon>Paraburkholderia</taxon>
    </lineage>
</organism>
<reference evidence="2 3" key="1">
    <citation type="submission" date="2019-03" db="EMBL/GenBank/DDBJ databases">
        <title>Paraburkholderia sp. isolated from native Mimosa gymnas in Guartela State Park, Brazil.</title>
        <authorList>
            <person name="Paulitsch F."/>
            <person name="Hungria M."/>
            <person name="Delamuta J.R.M."/>
            <person name="Ribeiro R.A."/>
            <person name="Dall'Agnol R."/>
            <person name="Silva J.S.B."/>
        </authorList>
    </citation>
    <scope>NUCLEOTIDE SEQUENCE [LARGE SCALE GENOMIC DNA]</scope>
    <source>
        <strain evidence="2 3">CNPSo 3008</strain>
    </source>
</reference>
<name>A0A4R5L304_9BURK</name>
<dbReference type="Pfam" id="PF10544">
    <property type="entry name" value="T5orf172"/>
    <property type="match status" value="1"/>
</dbReference>
<dbReference type="OrthoDB" id="5917870at2"/>
<gene>
    <name evidence="2" type="ORF">E1N52_42200</name>
</gene>
<dbReference type="InterPro" id="IPR018306">
    <property type="entry name" value="Phage_T5_Orf172_DNA-bd"/>
</dbReference>
<accession>A0A4R5L304</accession>
<evidence type="ECO:0000313" key="2">
    <source>
        <dbReference type="EMBL" id="TDG01976.1"/>
    </source>
</evidence>
<protein>
    <recommendedName>
        <fullName evidence="1">Bacteriophage T5 Orf172 DNA-binding domain-containing protein</fullName>
    </recommendedName>
</protein>
<evidence type="ECO:0000259" key="1">
    <source>
        <dbReference type="Pfam" id="PF10544"/>
    </source>
</evidence>
<evidence type="ECO:0000313" key="3">
    <source>
        <dbReference type="Proteomes" id="UP000295606"/>
    </source>
</evidence>
<sequence>MDCRGESKIYVKLGLTSDIPRRLSNIQTGCPHSVLHAFVVRSAYRAEVQGLEKLLHVLLEPESRAEWYEGAKIFFETLDAAFSRANKGGFTHEVLLNMPDFIGPEWRRDGTTGAFLEI</sequence>
<comment type="caution">
    <text evidence="2">The sequence shown here is derived from an EMBL/GenBank/DDBJ whole genome shotgun (WGS) entry which is preliminary data.</text>
</comment>
<feature type="domain" description="Bacteriophage T5 Orf172 DNA-binding" evidence="1">
    <location>
        <begin position="7"/>
        <end position="71"/>
    </location>
</feature>